<dbReference type="STRING" id="416944.SAMN05421548_12620"/>
<evidence type="ECO:0000256" key="1">
    <source>
        <dbReference type="SAM" id="MobiDB-lite"/>
    </source>
</evidence>
<dbReference type="Pfam" id="PF06812">
    <property type="entry name" value="ImpA_N"/>
    <property type="match status" value="1"/>
</dbReference>
<dbReference type="InterPro" id="IPR010657">
    <property type="entry name" value="ImpA_N"/>
</dbReference>
<keyword evidence="4" id="KW-1185">Reference proteome</keyword>
<accession>A0A1G6XTQ9</accession>
<gene>
    <name evidence="3" type="ORF">SAMN05421548_12620</name>
</gene>
<dbReference type="EMBL" id="FMYQ01000026">
    <property type="protein sequence ID" value="SDD81568.1"/>
    <property type="molecule type" value="Genomic_DNA"/>
</dbReference>
<evidence type="ECO:0000259" key="2">
    <source>
        <dbReference type="Pfam" id="PF06812"/>
    </source>
</evidence>
<feature type="region of interest" description="Disordered" evidence="1">
    <location>
        <begin position="245"/>
        <end position="267"/>
    </location>
</feature>
<dbReference type="PANTHER" id="PTHR37951">
    <property type="entry name" value="CYTOPLASMIC PROTEIN-RELATED"/>
    <property type="match status" value="1"/>
</dbReference>
<name>A0A1G6XTQ9_9BURK</name>
<organism evidence="3 4">
    <name type="scientific">Paraburkholderia lycopersici</name>
    <dbReference type="NCBI Taxonomy" id="416944"/>
    <lineage>
        <taxon>Bacteria</taxon>
        <taxon>Pseudomonadati</taxon>
        <taxon>Pseudomonadota</taxon>
        <taxon>Betaproteobacteria</taxon>
        <taxon>Burkholderiales</taxon>
        <taxon>Burkholderiaceae</taxon>
        <taxon>Paraburkholderia</taxon>
    </lineage>
</organism>
<dbReference type="PANTHER" id="PTHR37951:SF1">
    <property type="entry name" value="TYPE VI SECRETION SYSTEM COMPONENT TSSA1"/>
    <property type="match status" value="1"/>
</dbReference>
<dbReference type="RefSeq" id="WP_092002337.1">
    <property type="nucleotide sequence ID" value="NZ_FMYQ01000026.1"/>
</dbReference>
<dbReference type="InterPro" id="IPR017740">
    <property type="entry name" value="TssA-like"/>
</dbReference>
<reference evidence="4" key="1">
    <citation type="submission" date="2016-09" db="EMBL/GenBank/DDBJ databases">
        <authorList>
            <person name="Varghese N."/>
            <person name="Submissions S."/>
        </authorList>
    </citation>
    <scope>NUCLEOTIDE SEQUENCE [LARGE SCALE GENOMIC DNA]</scope>
    <source>
        <strain evidence="4">TNe-862</strain>
    </source>
</reference>
<sequence>MATSLEDLLPPISADQPCGVNLEYDADFHALEQAATGKPEQQYGGIIIAAEAPDWLLVERLASALLTRTKDLRVMIHLCLAWTHLRDLRGYLDGLNLLEQTLTQYGSQVFPQFDIEGEPDPYLRINALAALGDQAVVGEAVQTAIIVRTTGGEISLRDACALLDRSRSECPGFPGGRAQLVDELSKTDQPACQTIRALASGIARLRDSIVRMLGEEGLPEMGHLLKCMTALAEVGARVDAKNASGEFDAGPSGQAQTSGSAGTPALQDGRIRCREEALAALRRVQEYFREHEPGHPAPLMLERVQRVIAMNFLEILEDLAPDCLGPVRNILGTSDPIA</sequence>
<dbReference type="AlphaFoldDB" id="A0A1G6XTQ9"/>
<dbReference type="NCBIfam" id="TIGR03363">
    <property type="entry name" value="VI_chp_8"/>
    <property type="match status" value="1"/>
</dbReference>
<dbReference type="OrthoDB" id="9771118at2"/>
<protein>
    <submittedName>
        <fullName evidence="3">Type VI secretion system protein ImpA</fullName>
    </submittedName>
</protein>
<proteinExistence type="predicted"/>
<dbReference type="Proteomes" id="UP000198908">
    <property type="component" value="Unassembled WGS sequence"/>
</dbReference>
<evidence type="ECO:0000313" key="3">
    <source>
        <dbReference type="EMBL" id="SDD81568.1"/>
    </source>
</evidence>
<evidence type="ECO:0000313" key="4">
    <source>
        <dbReference type="Proteomes" id="UP000198908"/>
    </source>
</evidence>
<feature type="domain" description="ImpA N-terminal" evidence="2">
    <location>
        <begin position="10"/>
        <end position="131"/>
    </location>
</feature>